<feature type="binding site" evidence="9">
    <location>
        <position position="53"/>
    </location>
    <ligand>
        <name>FAD</name>
        <dbReference type="ChEBI" id="CHEBI:57692"/>
    </ligand>
</feature>
<evidence type="ECO:0000256" key="6">
    <source>
        <dbReference type="ARBA" id="ARBA00023157"/>
    </source>
</evidence>
<dbReference type="SUPFAM" id="SSF55424">
    <property type="entry name" value="FAD/NAD-linked reductases, dimerisation (C-terminal) domain"/>
    <property type="match status" value="1"/>
</dbReference>
<dbReference type="PRINTS" id="PR00411">
    <property type="entry name" value="PNDRDTASEI"/>
</dbReference>
<name>A0A1C4H147_9BIFI</name>
<sequence>MESQHFDIAVIGGGPGGYATALRAAELELSVALINREQRLGGTCLNRGCIPSKALITATRSIHDAHEAARMGINTKVEGIDFVKLKAFKNQSVSDMIDGLFSLLNARKITVFNGEASITAEQQIEIKTTKTDTDQPKNTPITADDIVVATGSRPRPLPDYPFTGALIDSTQALDLAEFPKSAIIVGAGAVAVEFASMWAAAGVDVTLLIRNERVLSHADRRTSMTLTRALAGNGIRLVTHSHVTNVKTGILPSYLGDSTKSAAEATSESTMNGCTTNTASEKQGKVGATVSYTCGNDSTEHECTADVVLAAIGRDPNTDQRWFADAGIALDEQGMVRTDAYGHTSQPGLWALGDITQGPALAYRAFEQGIVIAESVAGLNPKPVNNATVPEIVFSTPEFATVGMTMDEAKADQGIIGPKESSYPMMGNARIRMSGSSGSLTLITGAYIDNPDTPVVLGAHLVAPDASDLIAEAQQLIGNRVPLSQAAGLIHPHPTFSEAFGEALLKADGRPLHTR</sequence>
<dbReference type="OrthoDB" id="4678789at2"/>
<evidence type="ECO:0000256" key="1">
    <source>
        <dbReference type="ARBA" id="ARBA00007532"/>
    </source>
</evidence>
<evidence type="ECO:0000256" key="5">
    <source>
        <dbReference type="ARBA" id="ARBA00023027"/>
    </source>
</evidence>
<dbReference type="Proteomes" id="UP000242610">
    <property type="component" value="Unassembled WGS sequence"/>
</dbReference>
<dbReference type="PANTHER" id="PTHR22912:SF151">
    <property type="entry name" value="DIHYDROLIPOYL DEHYDROGENASE, MITOCHONDRIAL"/>
    <property type="match status" value="1"/>
</dbReference>
<dbReference type="GO" id="GO:0004148">
    <property type="term" value="F:dihydrolipoyl dehydrogenase (NADH) activity"/>
    <property type="evidence" value="ECO:0007669"/>
    <property type="project" value="TreeGrafter"/>
</dbReference>
<comment type="cofactor">
    <cofactor evidence="9">
        <name>FAD</name>
        <dbReference type="ChEBI" id="CHEBI:57692"/>
    </cofactor>
    <text evidence="9">Binds 1 FAD per subunit.</text>
</comment>
<evidence type="ECO:0000256" key="2">
    <source>
        <dbReference type="ARBA" id="ARBA00022630"/>
    </source>
</evidence>
<evidence type="ECO:0000256" key="11">
    <source>
        <dbReference type="RuleBase" id="RU003691"/>
    </source>
</evidence>
<dbReference type="EMBL" id="FMBL01000001">
    <property type="protein sequence ID" value="SCC78631.1"/>
    <property type="molecule type" value="Genomic_DNA"/>
</dbReference>
<keyword evidence="9" id="KW-0547">Nucleotide-binding</keyword>
<keyword evidence="3 9" id="KW-0274">FAD</keyword>
<dbReference type="Gene3D" id="3.50.50.60">
    <property type="entry name" value="FAD/NAD(P)-binding domain"/>
    <property type="match status" value="3"/>
</dbReference>
<evidence type="ECO:0000313" key="15">
    <source>
        <dbReference type="Proteomes" id="UP000242610"/>
    </source>
</evidence>
<keyword evidence="5 9" id="KW-0520">NAD</keyword>
<proteinExistence type="inferred from homology"/>
<feature type="active site" description="Proton acceptor" evidence="8">
    <location>
        <position position="493"/>
    </location>
</feature>
<keyword evidence="7 11" id="KW-0676">Redox-active center</keyword>
<dbReference type="AlphaFoldDB" id="A0A1C4H147"/>
<dbReference type="PRINTS" id="PR00368">
    <property type="entry name" value="FADPNR"/>
</dbReference>
<feature type="domain" description="Pyridine nucleotide-disulphide oxidoreductase dimerisation" evidence="12">
    <location>
        <begin position="389"/>
        <end position="503"/>
    </location>
</feature>
<evidence type="ECO:0000256" key="3">
    <source>
        <dbReference type="ARBA" id="ARBA00022827"/>
    </source>
</evidence>
<evidence type="ECO:0000259" key="13">
    <source>
        <dbReference type="Pfam" id="PF07992"/>
    </source>
</evidence>
<feature type="binding site" evidence="9">
    <location>
        <begin position="186"/>
        <end position="193"/>
    </location>
    <ligand>
        <name>NAD(+)</name>
        <dbReference type="ChEBI" id="CHEBI:57540"/>
    </ligand>
</feature>
<keyword evidence="2 11" id="KW-0285">Flavoprotein</keyword>
<dbReference type="PIRSF" id="PIRSF000350">
    <property type="entry name" value="Mercury_reductase_MerA"/>
    <property type="match status" value="1"/>
</dbReference>
<feature type="binding site" evidence="9">
    <location>
        <position position="313"/>
    </location>
    <ligand>
        <name>NAD(+)</name>
        <dbReference type="ChEBI" id="CHEBI:57540"/>
    </ligand>
</feature>
<dbReference type="Pfam" id="PF02852">
    <property type="entry name" value="Pyr_redox_dim"/>
    <property type="match status" value="1"/>
</dbReference>
<dbReference type="InterPro" id="IPR001100">
    <property type="entry name" value="Pyr_nuc-diS_OxRdtase"/>
</dbReference>
<dbReference type="PANTHER" id="PTHR22912">
    <property type="entry name" value="DISULFIDE OXIDOREDUCTASE"/>
    <property type="match status" value="1"/>
</dbReference>
<dbReference type="STRING" id="1505727.GA0061077_0351"/>
<organism evidence="14 15">
    <name type="scientific">Bifidobacterium commune</name>
    <dbReference type="NCBI Taxonomy" id="1505727"/>
    <lineage>
        <taxon>Bacteria</taxon>
        <taxon>Bacillati</taxon>
        <taxon>Actinomycetota</taxon>
        <taxon>Actinomycetes</taxon>
        <taxon>Bifidobacteriales</taxon>
        <taxon>Bifidobacteriaceae</taxon>
        <taxon>Bifidobacterium</taxon>
    </lineage>
</organism>
<reference evidence="15" key="1">
    <citation type="submission" date="2016-08" db="EMBL/GenBank/DDBJ databases">
        <authorList>
            <person name="Varghese N."/>
            <person name="Submissions Spin"/>
        </authorList>
    </citation>
    <scope>NUCLEOTIDE SEQUENCE [LARGE SCALE GENOMIC DNA]</scope>
    <source>
        <strain evidence="15">R-52791</strain>
    </source>
</reference>
<gene>
    <name evidence="14" type="ORF">GA0061077_0351</name>
</gene>
<keyword evidence="15" id="KW-1185">Reference proteome</keyword>
<evidence type="ECO:0000256" key="10">
    <source>
        <dbReference type="PIRSR" id="PIRSR000350-4"/>
    </source>
</evidence>
<dbReference type="InterPro" id="IPR012999">
    <property type="entry name" value="Pyr_OxRdtase_I_AS"/>
</dbReference>
<dbReference type="Pfam" id="PF07992">
    <property type="entry name" value="Pyr_redox_2"/>
    <property type="match status" value="1"/>
</dbReference>
<dbReference type="GO" id="GO:0006103">
    <property type="term" value="P:2-oxoglutarate metabolic process"/>
    <property type="evidence" value="ECO:0007669"/>
    <property type="project" value="TreeGrafter"/>
</dbReference>
<dbReference type="SUPFAM" id="SSF51905">
    <property type="entry name" value="FAD/NAD(P)-binding domain"/>
    <property type="match status" value="1"/>
</dbReference>
<evidence type="ECO:0000256" key="8">
    <source>
        <dbReference type="PIRSR" id="PIRSR000350-2"/>
    </source>
</evidence>
<evidence type="ECO:0000259" key="12">
    <source>
        <dbReference type="Pfam" id="PF02852"/>
    </source>
</evidence>
<dbReference type="RefSeq" id="WP_091847595.1">
    <property type="nucleotide sequence ID" value="NZ_FMBL01000001.1"/>
</dbReference>
<feature type="domain" description="FAD/NAD(P)-binding" evidence="13">
    <location>
        <begin position="6"/>
        <end position="369"/>
    </location>
</feature>
<evidence type="ECO:0000256" key="4">
    <source>
        <dbReference type="ARBA" id="ARBA00023002"/>
    </source>
</evidence>
<feature type="binding site" evidence="9">
    <location>
        <begin position="150"/>
        <end position="152"/>
    </location>
    <ligand>
        <name>FAD</name>
        <dbReference type="ChEBI" id="CHEBI:57692"/>
    </ligand>
</feature>
<accession>A0A1C4H147</accession>
<dbReference type="InterPro" id="IPR004099">
    <property type="entry name" value="Pyr_nucl-diS_OxRdtase_dimer"/>
</dbReference>
<feature type="disulfide bond" description="Redox-active" evidence="10">
    <location>
        <begin position="44"/>
        <end position="49"/>
    </location>
</feature>
<dbReference type="Gene3D" id="3.30.390.30">
    <property type="match status" value="1"/>
</dbReference>
<evidence type="ECO:0000256" key="9">
    <source>
        <dbReference type="PIRSR" id="PIRSR000350-3"/>
    </source>
</evidence>
<dbReference type="InterPro" id="IPR023753">
    <property type="entry name" value="FAD/NAD-binding_dom"/>
</dbReference>
<keyword evidence="4 11" id="KW-0560">Oxidoreductase</keyword>
<dbReference type="InterPro" id="IPR050151">
    <property type="entry name" value="Class-I_Pyr_Nuc-Dis_Oxidored"/>
</dbReference>
<evidence type="ECO:0000313" key="14">
    <source>
        <dbReference type="EMBL" id="SCC78631.1"/>
    </source>
</evidence>
<dbReference type="GO" id="GO:0050660">
    <property type="term" value="F:flavin adenine dinucleotide binding"/>
    <property type="evidence" value="ECO:0007669"/>
    <property type="project" value="TreeGrafter"/>
</dbReference>
<protein>
    <submittedName>
        <fullName evidence="14">Dihydrolipoamide dehydrogenase</fullName>
    </submittedName>
</protein>
<dbReference type="InterPro" id="IPR036188">
    <property type="entry name" value="FAD/NAD-bd_sf"/>
</dbReference>
<dbReference type="InterPro" id="IPR016156">
    <property type="entry name" value="FAD/NAD-linked_Rdtase_dimer_sf"/>
</dbReference>
<keyword evidence="6" id="KW-1015">Disulfide bond</keyword>
<dbReference type="PROSITE" id="PS00076">
    <property type="entry name" value="PYRIDINE_REDOX_1"/>
    <property type="match status" value="1"/>
</dbReference>
<feature type="binding site" evidence="9">
    <location>
        <position position="354"/>
    </location>
    <ligand>
        <name>FAD</name>
        <dbReference type="ChEBI" id="CHEBI:57692"/>
    </ligand>
</feature>
<comment type="similarity">
    <text evidence="1 11">Belongs to the class-I pyridine nucleotide-disulfide oxidoreductase family.</text>
</comment>
<evidence type="ECO:0000256" key="7">
    <source>
        <dbReference type="ARBA" id="ARBA00023284"/>
    </source>
</evidence>